<evidence type="ECO:0000256" key="2">
    <source>
        <dbReference type="ARBA" id="ARBA00022448"/>
    </source>
</evidence>
<dbReference type="STRING" id="1798704.A3J93_05145"/>
<organism evidence="9 10">
    <name type="scientific">Candidatus Magasanikbacteria bacterium RIFOXYC2_FULL_42_28</name>
    <dbReference type="NCBI Taxonomy" id="1798704"/>
    <lineage>
        <taxon>Bacteria</taxon>
        <taxon>Candidatus Magasanikiibacteriota</taxon>
    </lineage>
</organism>
<evidence type="ECO:0000256" key="6">
    <source>
        <dbReference type="ARBA" id="ARBA00023136"/>
    </source>
</evidence>
<dbReference type="PANTHER" id="PTHR30151">
    <property type="entry name" value="ALKANE SULFONATE ABC TRANSPORTER-RELATED, MEMBRANE SUBUNIT"/>
    <property type="match status" value="1"/>
</dbReference>
<dbReference type="InterPro" id="IPR000515">
    <property type="entry name" value="MetI-like"/>
</dbReference>
<dbReference type="PROSITE" id="PS50928">
    <property type="entry name" value="ABC_TM1"/>
    <property type="match status" value="1"/>
</dbReference>
<dbReference type="Gene3D" id="1.10.3720.10">
    <property type="entry name" value="MetI-like"/>
    <property type="match status" value="1"/>
</dbReference>
<accession>A0A1F6NVE4</accession>
<keyword evidence="4 7" id="KW-0812">Transmembrane</keyword>
<dbReference type="Pfam" id="PF00528">
    <property type="entry name" value="BPD_transp_1"/>
    <property type="match status" value="1"/>
</dbReference>
<feature type="transmembrane region" description="Helical" evidence="7">
    <location>
        <begin position="12"/>
        <end position="29"/>
    </location>
</feature>
<evidence type="ECO:0000256" key="7">
    <source>
        <dbReference type="RuleBase" id="RU363032"/>
    </source>
</evidence>
<feature type="domain" description="ABC transmembrane type-1" evidence="8">
    <location>
        <begin position="63"/>
        <end position="242"/>
    </location>
</feature>
<feature type="transmembrane region" description="Helical" evidence="7">
    <location>
        <begin position="67"/>
        <end position="88"/>
    </location>
</feature>
<feature type="transmembrane region" description="Helical" evidence="7">
    <location>
        <begin position="35"/>
        <end position="55"/>
    </location>
</feature>
<evidence type="ECO:0000256" key="5">
    <source>
        <dbReference type="ARBA" id="ARBA00022989"/>
    </source>
</evidence>
<comment type="caution">
    <text evidence="9">The sequence shown here is derived from an EMBL/GenBank/DDBJ whole genome shotgun (WGS) entry which is preliminary data.</text>
</comment>
<evidence type="ECO:0000256" key="3">
    <source>
        <dbReference type="ARBA" id="ARBA00022475"/>
    </source>
</evidence>
<proteinExistence type="inferred from homology"/>
<feature type="transmembrane region" description="Helical" evidence="7">
    <location>
        <begin position="224"/>
        <end position="242"/>
    </location>
</feature>
<comment type="similarity">
    <text evidence="7">Belongs to the binding-protein-dependent transport system permease family.</text>
</comment>
<dbReference type="PANTHER" id="PTHR30151:SF0">
    <property type="entry name" value="ABC TRANSPORTER PERMEASE PROTEIN MJ0413-RELATED"/>
    <property type="match status" value="1"/>
</dbReference>
<feature type="transmembrane region" description="Helical" evidence="7">
    <location>
        <begin position="191"/>
        <end position="212"/>
    </location>
</feature>
<reference evidence="9 10" key="1">
    <citation type="journal article" date="2016" name="Nat. Commun.">
        <title>Thousands of microbial genomes shed light on interconnected biogeochemical processes in an aquifer system.</title>
        <authorList>
            <person name="Anantharaman K."/>
            <person name="Brown C.T."/>
            <person name="Hug L.A."/>
            <person name="Sharon I."/>
            <person name="Castelle C.J."/>
            <person name="Probst A.J."/>
            <person name="Thomas B.C."/>
            <person name="Singh A."/>
            <person name="Wilkins M.J."/>
            <person name="Karaoz U."/>
            <person name="Brodie E.L."/>
            <person name="Williams K.H."/>
            <person name="Hubbard S.S."/>
            <person name="Banfield J.F."/>
        </authorList>
    </citation>
    <scope>NUCLEOTIDE SEQUENCE [LARGE SCALE GENOMIC DNA]</scope>
</reference>
<keyword evidence="6 7" id="KW-0472">Membrane</keyword>
<keyword evidence="2 7" id="KW-0813">Transport</keyword>
<dbReference type="EMBL" id="MFQZ01000009">
    <property type="protein sequence ID" value="OGH87790.1"/>
    <property type="molecule type" value="Genomic_DNA"/>
</dbReference>
<protein>
    <recommendedName>
        <fullName evidence="8">ABC transmembrane type-1 domain-containing protein</fullName>
    </recommendedName>
</protein>
<evidence type="ECO:0000313" key="10">
    <source>
        <dbReference type="Proteomes" id="UP000177907"/>
    </source>
</evidence>
<dbReference type="AlphaFoldDB" id="A0A1F6NVE4"/>
<evidence type="ECO:0000313" key="9">
    <source>
        <dbReference type="EMBL" id="OGH87790.1"/>
    </source>
</evidence>
<keyword evidence="5 7" id="KW-1133">Transmembrane helix</keyword>
<keyword evidence="3" id="KW-1003">Cell membrane</keyword>
<evidence type="ECO:0000259" key="8">
    <source>
        <dbReference type="PROSITE" id="PS50928"/>
    </source>
</evidence>
<evidence type="ECO:0000256" key="1">
    <source>
        <dbReference type="ARBA" id="ARBA00004651"/>
    </source>
</evidence>
<feature type="transmembrane region" description="Helical" evidence="7">
    <location>
        <begin position="108"/>
        <end position="134"/>
    </location>
</feature>
<comment type="subcellular location">
    <subcellularLocation>
        <location evidence="1 7">Cell membrane</location>
        <topology evidence="1 7">Multi-pass membrane protein</topology>
    </subcellularLocation>
</comment>
<sequence>MDLGPIKISKKNLPLIVSLLFLSGLWFFVTETTRIVNPLFLPSPVKVATALSGLITNGLSADVFATVGRVAAAFVLSVSLALPVALLMSESKFFQRLFTPYLDFIRYIPVPVLIPLAILFFGIGETAKIVLLFVGTFFQVALQFEVDLDDVPVDYFDLAHSLNFSFWQRLKMKLLAAAPEMYNNMRISLGLSWSYVVIAELVAAPTGIGHMIKEAQRFSLTADVYVGILLMGLVGFLSDYIFRKSYFKLFPYKN</sequence>
<dbReference type="InterPro" id="IPR035906">
    <property type="entry name" value="MetI-like_sf"/>
</dbReference>
<name>A0A1F6NVE4_9BACT</name>
<dbReference type="GO" id="GO:0055085">
    <property type="term" value="P:transmembrane transport"/>
    <property type="evidence" value="ECO:0007669"/>
    <property type="project" value="InterPro"/>
</dbReference>
<dbReference type="Proteomes" id="UP000177907">
    <property type="component" value="Unassembled WGS sequence"/>
</dbReference>
<gene>
    <name evidence="9" type="ORF">A3J93_05145</name>
</gene>
<evidence type="ECO:0000256" key="4">
    <source>
        <dbReference type="ARBA" id="ARBA00022692"/>
    </source>
</evidence>
<dbReference type="GO" id="GO:0005886">
    <property type="term" value="C:plasma membrane"/>
    <property type="evidence" value="ECO:0007669"/>
    <property type="project" value="UniProtKB-SubCell"/>
</dbReference>
<dbReference type="SUPFAM" id="SSF161098">
    <property type="entry name" value="MetI-like"/>
    <property type="match status" value="1"/>
</dbReference>